<reference evidence="1" key="1">
    <citation type="journal article" date="2020" name="Stud. Mycol.">
        <title>101 Dothideomycetes genomes: a test case for predicting lifestyles and emergence of pathogens.</title>
        <authorList>
            <person name="Haridas S."/>
            <person name="Albert R."/>
            <person name="Binder M."/>
            <person name="Bloem J."/>
            <person name="Labutti K."/>
            <person name="Salamov A."/>
            <person name="Andreopoulos B."/>
            <person name="Baker S."/>
            <person name="Barry K."/>
            <person name="Bills G."/>
            <person name="Bluhm B."/>
            <person name="Cannon C."/>
            <person name="Castanera R."/>
            <person name="Culley D."/>
            <person name="Daum C."/>
            <person name="Ezra D."/>
            <person name="Gonzalez J."/>
            <person name="Henrissat B."/>
            <person name="Kuo A."/>
            <person name="Liang C."/>
            <person name="Lipzen A."/>
            <person name="Lutzoni F."/>
            <person name="Magnuson J."/>
            <person name="Mondo S."/>
            <person name="Nolan M."/>
            <person name="Ohm R."/>
            <person name="Pangilinan J."/>
            <person name="Park H.-J."/>
            <person name="Ramirez L."/>
            <person name="Alfaro M."/>
            <person name="Sun H."/>
            <person name="Tritt A."/>
            <person name="Yoshinaga Y."/>
            <person name="Zwiers L.-H."/>
            <person name="Turgeon B."/>
            <person name="Goodwin S."/>
            <person name="Spatafora J."/>
            <person name="Crous P."/>
            <person name="Grigoriev I."/>
        </authorList>
    </citation>
    <scope>NUCLEOTIDE SEQUENCE</scope>
    <source>
        <strain evidence="1">CBS 122681</strain>
    </source>
</reference>
<gene>
    <name evidence="1" type="ORF">K491DRAFT_566743</name>
</gene>
<proteinExistence type="predicted"/>
<dbReference type="SUPFAM" id="SSF48576">
    <property type="entry name" value="Terpenoid synthases"/>
    <property type="match status" value="1"/>
</dbReference>
<dbReference type="AlphaFoldDB" id="A0A6A6SP68"/>
<evidence type="ECO:0000313" key="1">
    <source>
        <dbReference type="EMBL" id="KAF2648757.1"/>
    </source>
</evidence>
<feature type="non-terminal residue" evidence="1">
    <location>
        <position position="86"/>
    </location>
</feature>
<accession>A0A6A6SP68</accession>
<dbReference type="InterPro" id="IPR008949">
    <property type="entry name" value="Isoprenoid_synthase_dom_sf"/>
</dbReference>
<feature type="non-terminal residue" evidence="1">
    <location>
        <position position="1"/>
    </location>
</feature>
<keyword evidence="2" id="KW-1185">Reference proteome</keyword>
<evidence type="ECO:0000313" key="2">
    <source>
        <dbReference type="Proteomes" id="UP000799324"/>
    </source>
</evidence>
<dbReference type="EMBL" id="MU004523">
    <property type="protein sequence ID" value="KAF2648757.1"/>
    <property type="molecule type" value="Genomic_DNA"/>
</dbReference>
<name>A0A6A6SP68_9PLEO</name>
<dbReference type="Gene3D" id="1.10.600.10">
    <property type="entry name" value="Farnesyl Diphosphate Synthase"/>
    <property type="match status" value="1"/>
</dbReference>
<protein>
    <submittedName>
        <fullName evidence="1">Uncharacterized protein</fullName>
    </submittedName>
</protein>
<dbReference type="OrthoDB" id="2861623at2759"/>
<organism evidence="1 2">
    <name type="scientific">Lophiostoma macrostomum CBS 122681</name>
    <dbReference type="NCBI Taxonomy" id="1314788"/>
    <lineage>
        <taxon>Eukaryota</taxon>
        <taxon>Fungi</taxon>
        <taxon>Dikarya</taxon>
        <taxon>Ascomycota</taxon>
        <taxon>Pezizomycotina</taxon>
        <taxon>Dothideomycetes</taxon>
        <taxon>Pleosporomycetidae</taxon>
        <taxon>Pleosporales</taxon>
        <taxon>Lophiostomataceae</taxon>
        <taxon>Lophiostoma</taxon>
    </lineage>
</organism>
<dbReference type="Proteomes" id="UP000799324">
    <property type="component" value="Unassembled WGS sequence"/>
</dbReference>
<dbReference type="Pfam" id="PF19086">
    <property type="entry name" value="Terpene_syn_C_2"/>
    <property type="match status" value="1"/>
</dbReference>
<sequence length="86" mass="9440">INDILSIQKEVAQGQVDSLVPILFLQYGSLQQAIRTAAGMMSQAVQTLDDAADALQRECDQDPLLKERIGQFVDGCKYACTGSLHW</sequence>